<dbReference type="Proteomes" id="UP000015100">
    <property type="component" value="Unassembled WGS sequence"/>
</dbReference>
<feature type="region of interest" description="Disordered" evidence="1">
    <location>
        <begin position="371"/>
        <end position="397"/>
    </location>
</feature>
<dbReference type="PANTHER" id="PTHR34618">
    <property type="entry name" value="SURFACE PROTEIN MAS1, PUTATIVE-RELATED"/>
    <property type="match status" value="1"/>
</dbReference>
<dbReference type="PANTHER" id="PTHR34618:SF1">
    <property type="entry name" value="SECRETED PROTEIN"/>
    <property type="match status" value="1"/>
</dbReference>
<reference evidence="4" key="2">
    <citation type="submission" date="2013-04" db="EMBL/GenBank/DDBJ databases">
        <title>Genomic mechanisms accounting for the adaptation to parasitism in nematode-trapping fungi.</title>
        <authorList>
            <person name="Ahren D.G."/>
        </authorList>
    </citation>
    <scope>NUCLEOTIDE SEQUENCE [LARGE SCALE GENOMIC DNA]</scope>
    <source>
        <strain evidence="4">CBS 200.50</strain>
    </source>
</reference>
<dbReference type="InterPro" id="IPR021476">
    <property type="entry name" value="Egh16-like"/>
</dbReference>
<organism evidence="3 4">
    <name type="scientific">Dactylellina haptotyla (strain CBS 200.50)</name>
    <name type="common">Nematode-trapping fungus</name>
    <name type="synonym">Monacrosporium haptotylum</name>
    <dbReference type="NCBI Taxonomy" id="1284197"/>
    <lineage>
        <taxon>Eukaryota</taxon>
        <taxon>Fungi</taxon>
        <taxon>Dikarya</taxon>
        <taxon>Ascomycota</taxon>
        <taxon>Pezizomycotina</taxon>
        <taxon>Orbiliomycetes</taxon>
        <taxon>Orbiliales</taxon>
        <taxon>Orbiliaceae</taxon>
        <taxon>Dactylellina</taxon>
    </lineage>
</organism>
<keyword evidence="2" id="KW-0732">Signal</keyword>
<evidence type="ECO:0000256" key="2">
    <source>
        <dbReference type="SAM" id="SignalP"/>
    </source>
</evidence>
<feature type="compositionally biased region" description="Basic and acidic residues" evidence="1">
    <location>
        <begin position="319"/>
        <end position="337"/>
    </location>
</feature>
<evidence type="ECO:0000256" key="1">
    <source>
        <dbReference type="SAM" id="MobiDB-lite"/>
    </source>
</evidence>
<feature type="chain" id="PRO_5004560728" evidence="2">
    <location>
        <begin position="21"/>
        <end position="397"/>
    </location>
</feature>
<dbReference type="OMA" id="ANGCGAN"/>
<sequence>MHIKATAAVVVLALTPEIAGHGIFYNIIGDADPSIRSYVLGIHTSTPRDGTGQLPFQRDIVVLKNPIVPPTKWSKWWKKPRTYWANGCGANIWDQNDYYSTWSKTKSQYAKANANQKNYWYYQMPVKKMIDWKGLTTTYAKTNRIIKVSPGGWIRIMHHQVNADGAGPFKCKISSNGAPSGWNSGWIVPSGANNVPGSAKAFSFRGAGTLQQFAMTINVPKNLKCSGSYGGMNNICMMRCENYAKNGPFGGCVPFQLVVKTTPPPAPPVAPVDNIGDTPEADEYVLSDDEVAAVDSETPSVEDDNADPAIDPAVDPDAEANKVKRDADGEEKVKRDADDDALAIAFGGEDVPDAVKAASKKQMKAIPAAQKAKLNAKLQKGQASNKANAGKTGNNKK</sequence>
<proteinExistence type="predicted"/>
<dbReference type="AlphaFoldDB" id="S8ALU4"/>
<name>S8ALU4_DACHA</name>
<protein>
    <submittedName>
        <fullName evidence="3">Uncharacterized protein</fullName>
    </submittedName>
</protein>
<keyword evidence="4" id="KW-1185">Reference proteome</keyword>
<dbReference type="OrthoDB" id="5418436at2759"/>
<feature type="region of interest" description="Disordered" evidence="1">
    <location>
        <begin position="295"/>
        <end position="338"/>
    </location>
</feature>
<evidence type="ECO:0000313" key="4">
    <source>
        <dbReference type="Proteomes" id="UP000015100"/>
    </source>
</evidence>
<accession>S8ALU4</accession>
<feature type="signal peptide" evidence="2">
    <location>
        <begin position="1"/>
        <end position="20"/>
    </location>
</feature>
<dbReference type="EMBL" id="AQGS01000129">
    <property type="protein sequence ID" value="EPS42106.1"/>
    <property type="molecule type" value="Genomic_DNA"/>
</dbReference>
<reference evidence="3 4" key="1">
    <citation type="journal article" date="2013" name="PLoS Genet.">
        <title>Genomic mechanisms accounting for the adaptation to parasitism in nematode-trapping fungi.</title>
        <authorList>
            <person name="Meerupati T."/>
            <person name="Andersson K.M."/>
            <person name="Friman E."/>
            <person name="Kumar D."/>
            <person name="Tunlid A."/>
            <person name="Ahren D."/>
        </authorList>
    </citation>
    <scope>NUCLEOTIDE SEQUENCE [LARGE SCALE GENOMIC DNA]</scope>
    <source>
        <strain evidence="3 4">CBS 200.50</strain>
    </source>
</reference>
<dbReference type="Pfam" id="PF11327">
    <property type="entry name" value="Egh16-like"/>
    <property type="match status" value="1"/>
</dbReference>
<evidence type="ECO:0000313" key="3">
    <source>
        <dbReference type="EMBL" id="EPS42106.1"/>
    </source>
</evidence>
<gene>
    <name evidence="3" type="ORF">H072_3969</name>
</gene>
<comment type="caution">
    <text evidence="3">The sequence shown here is derived from an EMBL/GenBank/DDBJ whole genome shotgun (WGS) entry which is preliminary data.</text>
</comment>
<dbReference type="HOGENOM" id="CLU_047729_0_0_1"/>